<evidence type="ECO:0000313" key="1">
    <source>
        <dbReference type="EMBL" id="VDD79885.1"/>
    </source>
</evidence>
<reference evidence="1 2" key="2">
    <citation type="submission" date="2018-10" db="EMBL/GenBank/DDBJ databases">
        <authorList>
            <consortium name="Pathogen Informatics"/>
        </authorList>
    </citation>
    <scope>NUCLEOTIDE SEQUENCE [LARGE SCALE GENOMIC DNA]</scope>
</reference>
<evidence type="ECO:0000313" key="2">
    <source>
        <dbReference type="Proteomes" id="UP000267029"/>
    </source>
</evidence>
<name>A0A0R3UFI6_MESCO</name>
<dbReference type="WBParaSite" id="MCOS_0000588701-mRNA-1">
    <property type="protein sequence ID" value="MCOS_0000588701-mRNA-1"/>
    <property type="gene ID" value="MCOS_0000588701"/>
</dbReference>
<evidence type="ECO:0000313" key="3">
    <source>
        <dbReference type="WBParaSite" id="MCOS_0000588701-mRNA-1"/>
    </source>
</evidence>
<reference evidence="3" key="1">
    <citation type="submission" date="2017-02" db="UniProtKB">
        <authorList>
            <consortium name="WormBaseParasite"/>
        </authorList>
    </citation>
    <scope>IDENTIFICATION</scope>
</reference>
<accession>A0A0R3UFI6</accession>
<sequence>MGWDETVNVVYLVKTRVIRVRGCLKMGGVGSGRVCGCSRFFPSFMFPADVSPLGSAAVTGAPQYRCGAT</sequence>
<organism evidence="3">
    <name type="scientific">Mesocestoides corti</name>
    <name type="common">Flatworm</name>
    <dbReference type="NCBI Taxonomy" id="53468"/>
    <lineage>
        <taxon>Eukaryota</taxon>
        <taxon>Metazoa</taxon>
        <taxon>Spiralia</taxon>
        <taxon>Lophotrochozoa</taxon>
        <taxon>Platyhelminthes</taxon>
        <taxon>Cestoda</taxon>
        <taxon>Eucestoda</taxon>
        <taxon>Cyclophyllidea</taxon>
        <taxon>Mesocestoididae</taxon>
        <taxon>Mesocestoides</taxon>
    </lineage>
</organism>
<gene>
    <name evidence="1" type="ORF">MCOS_LOCUS5888</name>
</gene>
<proteinExistence type="predicted"/>
<dbReference type="AlphaFoldDB" id="A0A0R3UFI6"/>
<dbReference type="Proteomes" id="UP000267029">
    <property type="component" value="Unassembled WGS sequence"/>
</dbReference>
<keyword evidence="2" id="KW-1185">Reference proteome</keyword>
<dbReference type="EMBL" id="UXSR01005220">
    <property type="protein sequence ID" value="VDD79885.1"/>
    <property type="molecule type" value="Genomic_DNA"/>
</dbReference>
<protein>
    <submittedName>
        <fullName evidence="1 3">Uncharacterized protein</fullName>
    </submittedName>
</protein>